<keyword evidence="2" id="KW-1185">Reference proteome</keyword>
<dbReference type="Pfam" id="PF02989">
    <property type="entry name" value="DUF228"/>
    <property type="match status" value="1"/>
</dbReference>
<evidence type="ECO:0000313" key="2">
    <source>
        <dbReference type="Proteomes" id="UP000275571"/>
    </source>
</evidence>
<organism evidence="1 2">
    <name type="scientific">Borrelia turcica IST7</name>
    <dbReference type="NCBI Taxonomy" id="1104446"/>
    <lineage>
        <taxon>Bacteria</taxon>
        <taxon>Pseudomonadati</taxon>
        <taxon>Spirochaetota</taxon>
        <taxon>Spirochaetia</taxon>
        <taxon>Spirochaetales</taxon>
        <taxon>Borreliaceae</taxon>
        <taxon>Borrelia</taxon>
    </lineage>
</organism>
<protein>
    <recommendedName>
        <fullName evidence="3">DUF228 domain-containing protein</fullName>
    </recommendedName>
</protein>
<dbReference type="KEGG" id="btur:DB313_06275"/>
<dbReference type="Proteomes" id="UP000275571">
    <property type="component" value="Plasmid lp27"/>
</dbReference>
<keyword evidence="1" id="KW-0614">Plasmid</keyword>
<dbReference type="InterPro" id="IPR004239">
    <property type="entry name" value="DUF228"/>
</dbReference>
<evidence type="ECO:0008006" key="3">
    <source>
        <dbReference type="Google" id="ProtNLM"/>
    </source>
</evidence>
<sequence>MAIEQLEKEYIEKREQVKKIMKNPIADPDLFSNRTEHRDKNLIFSNSGGTATSRFDKIENYFAKGYPYKRGVKLVVNKVDEGQPAKPHYEPHIEAGGGDDLYGICIDIDEYSQIATVLPITNNFQGYLVAKDSSIKRADKLCFNIDGELEKSTAGKANINAIALADAIELVANKQHVVKVAVIGNRALDKN</sequence>
<dbReference type="EMBL" id="CP028891">
    <property type="protein sequence ID" value="AYE37106.1"/>
    <property type="molecule type" value="Genomic_DNA"/>
</dbReference>
<name>A0A386PNR6_9SPIR</name>
<dbReference type="OrthoDB" id="350958at2"/>
<gene>
    <name evidence="1" type="ORF">DB313_06275</name>
</gene>
<dbReference type="RefSeq" id="WP_120105026.1">
    <property type="nucleotide sequence ID" value="NZ_CP028891.1"/>
</dbReference>
<dbReference type="AlphaFoldDB" id="A0A386PNR6"/>
<reference evidence="1 2" key="1">
    <citation type="journal article" date="2018" name="Infect. Genet. Evol.">
        <title>Genome-wide analysis of Borrelia turcica and 'Candidatus Borrelia tachyglossi' shows relapsing fever-like genomes with unique genomic links to Lyme disease Borrelia.</title>
        <authorList>
            <person name="Gofton A.W."/>
            <person name="Margos G."/>
            <person name="Fingerle V."/>
            <person name="Hepner S."/>
            <person name="Loh S.M."/>
            <person name="Ryan U."/>
            <person name="Irwin P."/>
            <person name="Oskam C.L."/>
        </authorList>
    </citation>
    <scope>NUCLEOTIDE SEQUENCE [LARGE SCALE GENOMIC DNA]</scope>
    <source>
        <strain evidence="1 2">IST7</strain>
        <plasmid evidence="1">lp27</plasmid>
    </source>
</reference>
<proteinExistence type="predicted"/>
<evidence type="ECO:0000313" key="1">
    <source>
        <dbReference type="EMBL" id="AYE37106.1"/>
    </source>
</evidence>
<accession>A0A386PNR6</accession>
<geneLocation type="plasmid" evidence="1 2">
    <name>lp27</name>
</geneLocation>